<sequence>MTDHAATAAQEFLRTHDERLRALVDRVVPADEFPSASEAGALAFLAGILVDRPDWLDRLRVVLEHADDHDGADEQDPDWTWFAELVGAGYYADAGNGGNAGERSWEMVGWQPGPPDGWSVPVPVPTAVPSVVHPSQLADRYDAVVVGSGAGGGVAACGLAESGRRVLVIEAGGWPGTADLSRDHIRNPRSSWGVAPLSGPSDVGNPRTVADGRELLVLRPSSPGWHNNAATAGGGTRVYGAQAWRFGPRDFTMASTYGVPDGSSLADWPFGYDELAPWYERAEWEVGVSGGDVDGPWSGERSRARPMPPLPSGAARDRLAAAADTLGISTVHVPLLINSTPYLGRRACEQCGMCVGFACPVDAKNGSQNTMLTRAFATGNASIVLEARVARLRTDGTGRVVGVTIVGTVDGHDWRTDVDAAEVVVAAGAVESARLLLNSRSDQEPDGIGNGADQVGRHLQGHVYGGAMGVFDDVVDDGLGPGPSIATTDYRHGVPGQIGGGILANEFIATPSNTYQYLVGTGLVPRSGLDGKHAMRDLARRSMRIMGPIQEVTTADARVRVDPAVTDRYGIPVASFSGGVHPEDVRARDHTSARSGDWLRAAGATRVAELHGPVHGTSGGQHQAGTLRTGADPATSVVDPSGRVWGHDNLRVADGSVHVTNGGVNPVLTILATAMRTVDAMVADRP</sequence>
<feature type="domain" description="4Fe-4S ferredoxin-type" evidence="6">
    <location>
        <begin position="339"/>
        <end position="369"/>
    </location>
</feature>
<name>A0ABU8Y8G8_9MICO</name>
<dbReference type="InterPro" id="IPR051473">
    <property type="entry name" value="P2Ox-like"/>
</dbReference>
<dbReference type="Gene3D" id="3.50.50.60">
    <property type="entry name" value="FAD/NAD(P)-binding domain"/>
    <property type="match status" value="2"/>
</dbReference>
<comment type="cofactor">
    <cofactor evidence="1">
        <name>FAD</name>
        <dbReference type="ChEBI" id="CHEBI:57692"/>
    </cofactor>
</comment>
<dbReference type="PANTHER" id="PTHR42784:SF1">
    <property type="entry name" value="PYRANOSE 2-OXIDASE"/>
    <property type="match status" value="1"/>
</dbReference>
<evidence type="ECO:0000259" key="6">
    <source>
        <dbReference type="PROSITE" id="PS51379"/>
    </source>
</evidence>
<dbReference type="SUPFAM" id="SSF51905">
    <property type="entry name" value="FAD/NAD(P)-binding domain"/>
    <property type="match status" value="1"/>
</dbReference>
<keyword evidence="5" id="KW-0560">Oxidoreductase</keyword>
<dbReference type="InterPro" id="IPR000172">
    <property type="entry name" value="GMC_OxRdtase_N"/>
</dbReference>
<evidence type="ECO:0000256" key="1">
    <source>
        <dbReference type="ARBA" id="ARBA00001974"/>
    </source>
</evidence>
<accession>A0ABU8Y8G8</accession>
<dbReference type="InterPro" id="IPR017896">
    <property type="entry name" value="4Fe4S_Fe-S-bd"/>
</dbReference>
<comment type="similarity">
    <text evidence="2">Belongs to the GMC oxidoreductase family.</text>
</comment>
<dbReference type="InterPro" id="IPR007867">
    <property type="entry name" value="GMC_OxRtase_C"/>
</dbReference>
<keyword evidence="8" id="KW-1185">Reference proteome</keyword>
<dbReference type="Pfam" id="PF13450">
    <property type="entry name" value="NAD_binding_8"/>
    <property type="match status" value="1"/>
</dbReference>
<proteinExistence type="inferred from homology"/>
<evidence type="ECO:0000256" key="3">
    <source>
        <dbReference type="ARBA" id="ARBA00022630"/>
    </source>
</evidence>
<dbReference type="PANTHER" id="PTHR42784">
    <property type="entry name" value="PYRANOSE 2-OXIDASE"/>
    <property type="match status" value="1"/>
</dbReference>
<gene>
    <name evidence="7" type="ORF">WMN62_06425</name>
</gene>
<evidence type="ECO:0000256" key="5">
    <source>
        <dbReference type="ARBA" id="ARBA00023002"/>
    </source>
</evidence>
<evidence type="ECO:0000256" key="4">
    <source>
        <dbReference type="ARBA" id="ARBA00022827"/>
    </source>
</evidence>
<dbReference type="InterPro" id="IPR036188">
    <property type="entry name" value="FAD/NAD-bd_sf"/>
</dbReference>
<keyword evidence="4" id="KW-0274">FAD</keyword>
<keyword evidence="3" id="KW-0285">Flavoprotein</keyword>
<organism evidence="7 8">
    <name type="scientific">Curtobacterium citreum</name>
    <dbReference type="NCBI Taxonomy" id="2036"/>
    <lineage>
        <taxon>Bacteria</taxon>
        <taxon>Bacillati</taxon>
        <taxon>Actinomycetota</taxon>
        <taxon>Actinomycetes</taxon>
        <taxon>Micrococcales</taxon>
        <taxon>Microbacteriaceae</taxon>
        <taxon>Curtobacterium</taxon>
    </lineage>
</organism>
<dbReference type="PROSITE" id="PS51379">
    <property type="entry name" value="4FE4S_FER_2"/>
    <property type="match status" value="1"/>
</dbReference>
<dbReference type="RefSeq" id="WP_340196114.1">
    <property type="nucleotide sequence ID" value="NZ_JBBKAP010000020.1"/>
</dbReference>
<dbReference type="Pfam" id="PF05199">
    <property type="entry name" value="GMC_oxred_C"/>
    <property type="match status" value="1"/>
</dbReference>
<evidence type="ECO:0000313" key="8">
    <source>
        <dbReference type="Proteomes" id="UP001370299"/>
    </source>
</evidence>
<evidence type="ECO:0000313" key="7">
    <source>
        <dbReference type="EMBL" id="MEK0171101.1"/>
    </source>
</evidence>
<dbReference type="Pfam" id="PF00732">
    <property type="entry name" value="GMC_oxred_N"/>
    <property type="match status" value="1"/>
</dbReference>
<comment type="caution">
    <text evidence="7">The sequence shown here is derived from an EMBL/GenBank/DDBJ whole genome shotgun (WGS) entry which is preliminary data.</text>
</comment>
<dbReference type="Proteomes" id="UP001370299">
    <property type="component" value="Unassembled WGS sequence"/>
</dbReference>
<protein>
    <submittedName>
        <fullName evidence="7">GMC oxidoreductase</fullName>
    </submittedName>
</protein>
<evidence type="ECO:0000256" key="2">
    <source>
        <dbReference type="ARBA" id="ARBA00010790"/>
    </source>
</evidence>
<reference evidence="7 8" key="1">
    <citation type="submission" date="2024-03" db="EMBL/GenBank/DDBJ databases">
        <title>Whole genomes of four grape xylem sap localized bacterial endophytes.</title>
        <authorList>
            <person name="Kumar G."/>
            <person name="Savka M.A."/>
        </authorList>
    </citation>
    <scope>NUCLEOTIDE SEQUENCE [LARGE SCALE GENOMIC DNA]</scope>
    <source>
        <strain evidence="7 8">RIT_GXS8</strain>
    </source>
</reference>
<dbReference type="EMBL" id="JBBLYY010000034">
    <property type="protein sequence ID" value="MEK0171101.1"/>
    <property type="molecule type" value="Genomic_DNA"/>
</dbReference>